<dbReference type="EMBL" id="JARMDB010000029">
    <property type="protein sequence ID" value="MED1568928.1"/>
    <property type="molecule type" value="Genomic_DNA"/>
</dbReference>
<reference evidence="2 5" key="2">
    <citation type="submission" date="2023-03" db="EMBL/GenBank/DDBJ databases">
        <title>Bacillus Genome Sequencing.</title>
        <authorList>
            <person name="Dunlap C."/>
        </authorList>
    </citation>
    <scope>NUCLEOTIDE SEQUENCE [LARGE SCALE GENOMIC DNA]</scope>
    <source>
        <strain evidence="2 5">B-615</strain>
    </source>
</reference>
<dbReference type="RefSeq" id="WP_071718390.1">
    <property type="nucleotide sequence ID" value="NZ_CBCSHB010000005.1"/>
</dbReference>
<protein>
    <submittedName>
        <fullName evidence="3">Uncharacterized protein</fullName>
    </submittedName>
</protein>
<name>A0A1J9US84_9BACI</name>
<evidence type="ECO:0000313" key="5">
    <source>
        <dbReference type="Proteomes" id="UP001309448"/>
    </source>
</evidence>
<evidence type="ECO:0000313" key="4">
    <source>
        <dbReference type="Proteomes" id="UP000182788"/>
    </source>
</evidence>
<evidence type="ECO:0000313" key="3">
    <source>
        <dbReference type="EMBL" id="OJD80873.1"/>
    </source>
</evidence>
<dbReference type="EMBL" id="MAOI01000064">
    <property type="protein sequence ID" value="OJD80873.1"/>
    <property type="molecule type" value="Genomic_DNA"/>
</dbReference>
<dbReference type="Proteomes" id="UP000182788">
    <property type="component" value="Unassembled WGS sequence"/>
</dbReference>
<sequence length="114" mass="11619">MPAHIKEFIIVNNTGNIFTGDNLRDTSFTASKTYSGSTGPTCIDVVTIIGTETNLCLQPGDSVTTTFTRGTPAGTLTGTNTGQGANASSTMQAAPNTMQAAPNTDNTDSVAGLS</sequence>
<dbReference type="AlphaFoldDB" id="A0A1J9US84"/>
<proteinExistence type="predicted"/>
<comment type="caution">
    <text evidence="3">The sequence shown here is derived from an EMBL/GenBank/DDBJ whole genome shotgun (WGS) entry which is preliminary data.</text>
</comment>
<feature type="compositionally biased region" description="Polar residues" evidence="1">
    <location>
        <begin position="78"/>
        <end position="114"/>
    </location>
</feature>
<evidence type="ECO:0000313" key="2">
    <source>
        <dbReference type="EMBL" id="MED1568928.1"/>
    </source>
</evidence>
<keyword evidence="5" id="KW-1185">Reference proteome</keyword>
<feature type="region of interest" description="Disordered" evidence="1">
    <location>
        <begin position="68"/>
        <end position="114"/>
    </location>
</feature>
<reference evidence="3 4" key="1">
    <citation type="submission" date="2016-06" db="EMBL/GenBank/DDBJ databases">
        <title>First insights into the genetic diversity and population structure of in the Bacillus cereus group bacteria from diverse marine environments.</title>
        <authorList>
            <person name="Liu Y."/>
            <person name="Lai Q."/>
            <person name="Shao Z."/>
        </authorList>
    </citation>
    <scope>NUCLEOTIDE SEQUENCE [LARGE SCALE GENOMIC DNA]</scope>
    <source>
        <strain evidence="3 4">NH24A2</strain>
    </source>
</reference>
<accession>A0A1J9US84</accession>
<evidence type="ECO:0000256" key="1">
    <source>
        <dbReference type="SAM" id="MobiDB-lite"/>
    </source>
</evidence>
<organism evidence="3 4">
    <name type="scientific">Bacillus paramycoides</name>
    <dbReference type="NCBI Taxonomy" id="2026194"/>
    <lineage>
        <taxon>Bacteria</taxon>
        <taxon>Bacillati</taxon>
        <taxon>Bacillota</taxon>
        <taxon>Bacilli</taxon>
        <taxon>Bacillales</taxon>
        <taxon>Bacillaceae</taxon>
        <taxon>Bacillus</taxon>
        <taxon>Bacillus cereus group</taxon>
    </lineage>
</organism>
<gene>
    <name evidence="3" type="ORF">BAU28_08915</name>
    <name evidence="2" type="ORF">P4U88_24290</name>
</gene>
<feature type="compositionally biased region" description="Low complexity" evidence="1">
    <location>
        <begin position="68"/>
        <end position="77"/>
    </location>
</feature>
<dbReference type="Proteomes" id="UP001309448">
    <property type="component" value="Unassembled WGS sequence"/>
</dbReference>
<dbReference type="GeneID" id="87591566"/>